<keyword evidence="5" id="KW-1185">Reference proteome</keyword>
<dbReference type="Proteomes" id="UP001596147">
    <property type="component" value="Unassembled WGS sequence"/>
</dbReference>
<keyword evidence="1" id="KW-0560">Oxidoreductase</keyword>
<feature type="domain" description="GFO/IDH/MocA-like oxidoreductase" evidence="3">
    <location>
        <begin position="135"/>
        <end position="253"/>
    </location>
</feature>
<evidence type="ECO:0000313" key="4">
    <source>
        <dbReference type="EMBL" id="MFC5466777.1"/>
    </source>
</evidence>
<dbReference type="InterPro" id="IPR055170">
    <property type="entry name" value="GFO_IDH_MocA-like_dom"/>
</dbReference>
<proteinExistence type="predicted"/>
<dbReference type="PANTHER" id="PTHR43818">
    <property type="entry name" value="BCDNA.GH03377"/>
    <property type="match status" value="1"/>
</dbReference>
<sequence length="323" mass="35802">MSEKIRIGMIGTGGISHWHARQLKELDNVEIIAIADPNQQSKDKIVADIGLANVKQFSDYQDMFQHVQLDAVVICSPHTLHFQQAIDSLNNGCHVLIEKPMACSEYEAQQMINTAKHLGKVLQVSYQRHFQPDFLFIRDAIADGLIGNLTSVTASLYQDWGYLTTGSWRQNPALSGGGMLMDSGSHILDVLLWTTGLKPVEVSAQIQKHNAAVELDSFTSIRFENDVIAGVNIVGNAPCWHETYVFCGEKGGIFFDNGNITVRLIGEEPYTPKLPKQTTNQDKSFIDAIVGKHEVLVPGEFAKQVVKLTEMIYQAADYKPTGK</sequence>
<evidence type="ECO:0000256" key="1">
    <source>
        <dbReference type="ARBA" id="ARBA00023002"/>
    </source>
</evidence>
<dbReference type="SUPFAM" id="SSF55347">
    <property type="entry name" value="Glyceraldehyde-3-phosphate dehydrogenase-like, C-terminal domain"/>
    <property type="match status" value="1"/>
</dbReference>
<dbReference type="Gene3D" id="3.30.360.10">
    <property type="entry name" value="Dihydrodipicolinate Reductase, domain 2"/>
    <property type="match status" value="1"/>
</dbReference>
<feature type="domain" description="Gfo/Idh/MocA-like oxidoreductase N-terminal" evidence="2">
    <location>
        <begin position="5"/>
        <end position="126"/>
    </location>
</feature>
<dbReference type="InterPro" id="IPR050463">
    <property type="entry name" value="Gfo/Idh/MocA_oxidrdct_glycsds"/>
</dbReference>
<dbReference type="InterPro" id="IPR000683">
    <property type="entry name" value="Gfo/Idh/MocA-like_OxRdtase_N"/>
</dbReference>
<comment type="caution">
    <text evidence="4">The sequence shown here is derived from an EMBL/GenBank/DDBJ whole genome shotgun (WGS) entry which is preliminary data.</text>
</comment>
<dbReference type="Pfam" id="PF01408">
    <property type="entry name" value="GFO_IDH_MocA"/>
    <property type="match status" value="1"/>
</dbReference>
<evidence type="ECO:0000259" key="3">
    <source>
        <dbReference type="Pfam" id="PF22725"/>
    </source>
</evidence>
<protein>
    <submittedName>
        <fullName evidence="4">Gfo/Idh/MocA family protein</fullName>
    </submittedName>
</protein>
<dbReference type="SUPFAM" id="SSF51735">
    <property type="entry name" value="NAD(P)-binding Rossmann-fold domains"/>
    <property type="match status" value="1"/>
</dbReference>
<dbReference type="Pfam" id="PF22725">
    <property type="entry name" value="GFO_IDH_MocA_C3"/>
    <property type="match status" value="1"/>
</dbReference>
<gene>
    <name evidence="4" type="ORF">ACFPM4_18805</name>
</gene>
<dbReference type="RefSeq" id="WP_144921253.1">
    <property type="nucleotide sequence ID" value="NZ_JBHSMC010000029.1"/>
</dbReference>
<reference evidence="5" key="1">
    <citation type="journal article" date="2019" name="Int. J. Syst. Evol. Microbiol.">
        <title>The Global Catalogue of Microorganisms (GCM) 10K type strain sequencing project: providing services to taxonomists for standard genome sequencing and annotation.</title>
        <authorList>
            <consortium name="The Broad Institute Genomics Platform"/>
            <consortium name="The Broad Institute Genome Sequencing Center for Infectious Disease"/>
            <person name="Wu L."/>
            <person name="Ma J."/>
        </authorList>
    </citation>
    <scope>NUCLEOTIDE SEQUENCE [LARGE SCALE GENOMIC DNA]</scope>
    <source>
        <strain evidence="5">CGMCC 1.12237</strain>
    </source>
</reference>
<accession>A0ABW0LPK1</accession>
<evidence type="ECO:0000313" key="5">
    <source>
        <dbReference type="Proteomes" id="UP001596147"/>
    </source>
</evidence>
<name>A0ABW0LPK1_9BACI</name>
<dbReference type="Gene3D" id="3.40.50.720">
    <property type="entry name" value="NAD(P)-binding Rossmann-like Domain"/>
    <property type="match status" value="1"/>
</dbReference>
<dbReference type="EMBL" id="JBHSMC010000029">
    <property type="protein sequence ID" value="MFC5466777.1"/>
    <property type="molecule type" value="Genomic_DNA"/>
</dbReference>
<dbReference type="PANTHER" id="PTHR43818:SF11">
    <property type="entry name" value="BCDNA.GH03377"/>
    <property type="match status" value="1"/>
</dbReference>
<organism evidence="4 5">
    <name type="scientific">Lederbergia graminis</name>
    <dbReference type="NCBI Taxonomy" id="735518"/>
    <lineage>
        <taxon>Bacteria</taxon>
        <taxon>Bacillati</taxon>
        <taxon>Bacillota</taxon>
        <taxon>Bacilli</taxon>
        <taxon>Bacillales</taxon>
        <taxon>Bacillaceae</taxon>
        <taxon>Lederbergia</taxon>
    </lineage>
</organism>
<dbReference type="InterPro" id="IPR036291">
    <property type="entry name" value="NAD(P)-bd_dom_sf"/>
</dbReference>
<evidence type="ECO:0000259" key="2">
    <source>
        <dbReference type="Pfam" id="PF01408"/>
    </source>
</evidence>